<dbReference type="AlphaFoldDB" id="A0A835RW82"/>
<evidence type="ECO:0000256" key="1">
    <source>
        <dbReference type="SAM" id="Coils"/>
    </source>
</evidence>
<comment type="caution">
    <text evidence="2">The sequence shown here is derived from an EMBL/GenBank/DDBJ whole genome shotgun (WGS) entry which is preliminary data.</text>
</comment>
<organism evidence="2 3">
    <name type="scientific">Vanilla planifolia</name>
    <name type="common">Vanilla</name>
    <dbReference type="NCBI Taxonomy" id="51239"/>
    <lineage>
        <taxon>Eukaryota</taxon>
        <taxon>Viridiplantae</taxon>
        <taxon>Streptophyta</taxon>
        <taxon>Embryophyta</taxon>
        <taxon>Tracheophyta</taxon>
        <taxon>Spermatophyta</taxon>
        <taxon>Magnoliopsida</taxon>
        <taxon>Liliopsida</taxon>
        <taxon>Asparagales</taxon>
        <taxon>Orchidaceae</taxon>
        <taxon>Vanilloideae</taxon>
        <taxon>Vanilleae</taxon>
        <taxon>Vanilla</taxon>
    </lineage>
</organism>
<sequence length="186" mass="21114">MEVSKLQNALETLSGNLDATKVAYLNEQAKNKTVQEQLGLVLKENSSLYDKLAKMEELQKENWFLKCSLESLTKKNLEMEQELMSTRKCSHATADLLQEVEAKCFLLQQNLKDLEEKLVILEDENQILRQKALNLSPRKSLSGALKPIPENHSFASLSSTSNQRFTLETSISPKLPNFLPRSLSDF</sequence>
<evidence type="ECO:0000313" key="3">
    <source>
        <dbReference type="Proteomes" id="UP000636800"/>
    </source>
</evidence>
<name>A0A835RW82_VANPL</name>
<reference evidence="2 3" key="1">
    <citation type="journal article" date="2020" name="Nat. Food">
        <title>A phased Vanilla planifolia genome enables genetic improvement of flavour and production.</title>
        <authorList>
            <person name="Hasing T."/>
            <person name="Tang H."/>
            <person name="Brym M."/>
            <person name="Khazi F."/>
            <person name="Huang T."/>
            <person name="Chambers A.H."/>
        </authorList>
    </citation>
    <scope>NUCLEOTIDE SEQUENCE [LARGE SCALE GENOMIC DNA]</scope>
    <source>
        <tissue evidence="2">Leaf</tissue>
    </source>
</reference>
<accession>A0A835RW82</accession>
<keyword evidence="3" id="KW-1185">Reference proteome</keyword>
<dbReference type="Proteomes" id="UP000636800">
    <property type="component" value="Chromosome 1"/>
</dbReference>
<gene>
    <name evidence="2" type="ORF">HPP92_004152</name>
</gene>
<feature type="coiled-coil region" evidence="1">
    <location>
        <begin position="55"/>
        <end position="131"/>
    </location>
</feature>
<keyword evidence="1" id="KW-0175">Coiled coil</keyword>
<proteinExistence type="predicted"/>
<protein>
    <submittedName>
        <fullName evidence="2">Uncharacterized protein</fullName>
    </submittedName>
</protein>
<dbReference type="EMBL" id="JADCNL010000001">
    <property type="protein sequence ID" value="KAG0499461.1"/>
    <property type="molecule type" value="Genomic_DNA"/>
</dbReference>
<evidence type="ECO:0000313" key="2">
    <source>
        <dbReference type="EMBL" id="KAG0499461.1"/>
    </source>
</evidence>
<dbReference type="OrthoDB" id="424673at2759"/>